<organism evidence="1">
    <name type="scientific">marine sediment metagenome</name>
    <dbReference type="NCBI Taxonomy" id="412755"/>
    <lineage>
        <taxon>unclassified sequences</taxon>
        <taxon>metagenomes</taxon>
        <taxon>ecological metagenomes</taxon>
    </lineage>
</organism>
<feature type="non-terminal residue" evidence="1">
    <location>
        <position position="398"/>
    </location>
</feature>
<comment type="caution">
    <text evidence="1">The sequence shown here is derived from an EMBL/GenBank/DDBJ whole genome shotgun (WGS) entry which is preliminary data.</text>
</comment>
<name>A0A0F8Y9T7_9ZZZZ</name>
<evidence type="ECO:0000313" key="1">
    <source>
        <dbReference type="EMBL" id="KKK78192.1"/>
    </source>
</evidence>
<proteinExistence type="predicted"/>
<feature type="non-terminal residue" evidence="1">
    <location>
        <position position="1"/>
    </location>
</feature>
<accession>A0A0F8Y9T7</accession>
<gene>
    <name evidence="1" type="ORF">LCGC14_2846030</name>
</gene>
<dbReference type="AlphaFoldDB" id="A0A0F8Y9T7"/>
<dbReference type="EMBL" id="LAZR01054606">
    <property type="protein sequence ID" value="KKK78192.1"/>
    <property type="molecule type" value="Genomic_DNA"/>
</dbReference>
<protein>
    <submittedName>
        <fullName evidence="1">Uncharacterized protein</fullName>
    </submittedName>
</protein>
<reference evidence="1" key="1">
    <citation type="journal article" date="2015" name="Nature">
        <title>Complex archaea that bridge the gap between prokaryotes and eukaryotes.</title>
        <authorList>
            <person name="Spang A."/>
            <person name="Saw J.H."/>
            <person name="Jorgensen S.L."/>
            <person name="Zaremba-Niedzwiedzka K."/>
            <person name="Martijn J."/>
            <person name="Lind A.E."/>
            <person name="van Eijk R."/>
            <person name="Schleper C."/>
            <person name="Guy L."/>
            <person name="Ettema T.J."/>
        </authorList>
    </citation>
    <scope>NUCLEOTIDE SEQUENCE</scope>
</reference>
<sequence>IYSLYKNKIKLLAIKDFNDHYKKKWSELKFDVVLQSRAFSYALKKGMITKEKILSRIELESSKADKSPFQRFCWLTPEFFNLWIKLESIFLPKYYSPYLIPSYSIYDVNIPKTELKKIYKKENKHRISLYKKRLKLFNSEEKKIIQGTKWSMKRVYHDFNGLDDWSDIILEMGRSKKDKLKGILGYFVNIFQIIRTLEKAVYDLKTNDEKKKSIKPIFMCDYKDYPDYRLRLLIDYELLAEKIIIIYVEGETEYNILNDWLNEFSNRGHFDKIEIQNIEGKTKTSNTFGYVIKNFKSKYHFLFLDADNNDKKDEKLNKLIKESVPPDSVYFWIPDFVTENFEVREILRAYRLYAHNLEIKLSSNFLKELKISLLEAKKNDVSYEKTIEKIEYKFRDII</sequence>